<gene>
    <name evidence="4" type="ORF">BJG266_LOCUS33619</name>
    <name evidence="1" type="ORF">BJG266_LOCUS8129</name>
    <name evidence="2" type="ORF">QVE165_LOCUS27181</name>
    <name evidence="3" type="ORF">QVE165_LOCUS27204</name>
</gene>
<dbReference type="EMBL" id="CAJNOM010000205">
    <property type="protein sequence ID" value="CAF1226239.1"/>
    <property type="molecule type" value="Genomic_DNA"/>
</dbReference>
<evidence type="ECO:0000313" key="4">
    <source>
        <dbReference type="EMBL" id="CAF1326091.1"/>
    </source>
</evidence>
<dbReference type="EMBL" id="CAJNOM010000205">
    <property type="protein sequence ID" value="CAF1226679.1"/>
    <property type="molecule type" value="Genomic_DNA"/>
</dbReference>
<evidence type="ECO:0000313" key="2">
    <source>
        <dbReference type="EMBL" id="CAF1226239.1"/>
    </source>
</evidence>
<dbReference type="EMBL" id="CAJNOI010000664">
    <property type="protein sequence ID" value="CAF1326091.1"/>
    <property type="molecule type" value="Genomic_DNA"/>
</dbReference>
<evidence type="ECO:0000313" key="1">
    <source>
        <dbReference type="EMBL" id="CAF0856304.1"/>
    </source>
</evidence>
<reference evidence="1" key="1">
    <citation type="submission" date="2021-02" db="EMBL/GenBank/DDBJ databases">
        <authorList>
            <person name="Nowell W R."/>
        </authorList>
    </citation>
    <scope>NUCLEOTIDE SEQUENCE</scope>
</reference>
<keyword evidence="5" id="KW-1185">Reference proteome</keyword>
<dbReference type="AlphaFoldDB" id="A0A813WUZ3"/>
<protein>
    <submittedName>
        <fullName evidence="1">Uncharacterized protein</fullName>
    </submittedName>
</protein>
<evidence type="ECO:0000313" key="3">
    <source>
        <dbReference type="EMBL" id="CAF1226679.1"/>
    </source>
</evidence>
<comment type="caution">
    <text evidence="1">The sequence shown here is derived from an EMBL/GenBank/DDBJ whole genome shotgun (WGS) entry which is preliminary data.</text>
</comment>
<accession>A0A813WUZ3</accession>
<name>A0A813WUZ3_9BILA</name>
<organism evidence="1 6">
    <name type="scientific">Adineta steineri</name>
    <dbReference type="NCBI Taxonomy" id="433720"/>
    <lineage>
        <taxon>Eukaryota</taxon>
        <taxon>Metazoa</taxon>
        <taxon>Spiralia</taxon>
        <taxon>Gnathifera</taxon>
        <taxon>Rotifera</taxon>
        <taxon>Eurotatoria</taxon>
        <taxon>Bdelloidea</taxon>
        <taxon>Adinetida</taxon>
        <taxon>Adinetidae</taxon>
        <taxon>Adineta</taxon>
    </lineage>
</organism>
<dbReference type="EMBL" id="CAJNOI010000025">
    <property type="protein sequence ID" value="CAF0856304.1"/>
    <property type="molecule type" value="Genomic_DNA"/>
</dbReference>
<dbReference type="OrthoDB" id="10019748at2759"/>
<sequence length="170" mass="19894">MSQPCAIKTCKRTSRTLCHCCNQNLCRDHFVEHDDLLNSHLNPLTDEINALSDRLAAINLNNITDDSREKLNQWCINCHKIIDLAYEQKFQELDQYIISKLDKLRTDITDLRLIMSRVINQRETTKHDTYSLTSAIHDLKQNMNSIEQIQIQLNIYPLLVNDRLMQIGKK</sequence>
<proteinExistence type="predicted"/>
<evidence type="ECO:0000313" key="6">
    <source>
        <dbReference type="Proteomes" id="UP000663877"/>
    </source>
</evidence>
<dbReference type="Proteomes" id="UP000663832">
    <property type="component" value="Unassembled WGS sequence"/>
</dbReference>
<evidence type="ECO:0000313" key="5">
    <source>
        <dbReference type="Proteomes" id="UP000663832"/>
    </source>
</evidence>
<dbReference type="Proteomes" id="UP000663877">
    <property type="component" value="Unassembled WGS sequence"/>
</dbReference>